<sequence>MSTEALRRDPGSSIIELERQRDACLAALKKVADPESWAHKTPTSPFDWDLYGRIWLGGHDTAADYAQSVINSTQSS</sequence>
<dbReference type="EMBL" id="MT143090">
    <property type="protein sequence ID" value="QJA92714.1"/>
    <property type="molecule type" value="Genomic_DNA"/>
</dbReference>
<evidence type="ECO:0000313" key="2">
    <source>
        <dbReference type="EMBL" id="QJA92714.1"/>
    </source>
</evidence>
<organism evidence="1">
    <name type="scientific">viral metagenome</name>
    <dbReference type="NCBI Taxonomy" id="1070528"/>
    <lineage>
        <taxon>unclassified sequences</taxon>
        <taxon>metagenomes</taxon>
        <taxon>organismal metagenomes</taxon>
    </lineage>
</organism>
<name>A0A6M3JEB0_9ZZZZ</name>
<evidence type="ECO:0000313" key="1">
    <source>
        <dbReference type="EMBL" id="QJA68519.1"/>
    </source>
</evidence>
<reference evidence="1" key="1">
    <citation type="submission" date="2020-03" db="EMBL/GenBank/DDBJ databases">
        <title>The deep terrestrial virosphere.</title>
        <authorList>
            <person name="Holmfeldt K."/>
            <person name="Nilsson E."/>
            <person name="Simone D."/>
            <person name="Lopez-Fernandez M."/>
            <person name="Wu X."/>
            <person name="de Brujin I."/>
            <person name="Lundin D."/>
            <person name="Andersson A."/>
            <person name="Bertilsson S."/>
            <person name="Dopson M."/>
        </authorList>
    </citation>
    <scope>NUCLEOTIDE SEQUENCE</scope>
    <source>
        <strain evidence="1">MM415A06293</strain>
        <strain evidence="2">MM415B04506</strain>
    </source>
</reference>
<dbReference type="EMBL" id="MT141624">
    <property type="protein sequence ID" value="QJA68519.1"/>
    <property type="molecule type" value="Genomic_DNA"/>
</dbReference>
<dbReference type="AlphaFoldDB" id="A0A6M3JEB0"/>
<gene>
    <name evidence="1" type="ORF">MM415A06293_0010</name>
    <name evidence="2" type="ORF">MM415B04506_0009</name>
</gene>
<protein>
    <submittedName>
        <fullName evidence="1">Uncharacterized protein</fullName>
    </submittedName>
</protein>
<proteinExistence type="predicted"/>
<accession>A0A6M3JEB0</accession>